<dbReference type="PROSITE" id="PS51898">
    <property type="entry name" value="TYR_RECOMBINASE"/>
    <property type="match status" value="1"/>
</dbReference>
<dbReference type="GO" id="GO:0003677">
    <property type="term" value="F:DNA binding"/>
    <property type="evidence" value="ECO:0007669"/>
    <property type="project" value="UniProtKB-KW"/>
</dbReference>
<dbReference type="GO" id="GO:0015074">
    <property type="term" value="P:DNA integration"/>
    <property type="evidence" value="ECO:0007669"/>
    <property type="project" value="UniProtKB-KW"/>
</dbReference>
<dbReference type="InterPro" id="IPR002104">
    <property type="entry name" value="Integrase_catalytic"/>
</dbReference>
<evidence type="ECO:0000259" key="6">
    <source>
        <dbReference type="PROSITE" id="PS51898"/>
    </source>
</evidence>
<feature type="region of interest" description="Disordered" evidence="5">
    <location>
        <begin position="1"/>
        <end position="33"/>
    </location>
</feature>
<dbReference type="PANTHER" id="PTHR30349:SF41">
    <property type="entry name" value="INTEGRASE_RECOMBINASE PROTEIN MJ0367-RELATED"/>
    <property type="match status" value="1"/>
</dbReference>
<evidence type="ECO:0000256" key="4">
    <source>
        <dbReference type="ARBA" id="ARBA00023172"/>
    </source>
</evidence>
<dbReference type="AlphaFoldDB" id="A0A5C4LBY8"/>
<protein>
    <recommendedName>
        <fullName evidence="6">Tyr recombinase domain-containing protein</fullName>
    </recommendedName>
</protein>
<dbReference type="Pfam" id="PF00589">
    <property type="entry name" value="Phage_integrase"/>
    <property type="match status" value="1"/>
</dbReference>
<dbReference type="GO" id="GO:0006310">
    <property type="term" value="P:DNA recombination"/>
    <property type="evidence" value="ECO:0007669"/>
    <property type="project" value="UniProtKB-KW"/>
</dbReference>
<evidence type="ECO:0000256" key="1">
    <source>
        <dbReference type="ARBA" id="ARBA00008857"/>
    </source>
</evidence>
<keyword evidence="3" id="KW-0238">DNA-binding</keyword>
<evidence type="ECO:0000256" key="2">
    <source>
        <dbReference type="ARBA" id="ARBA00022908"/>
    </source>
</evidence>
<dbReference type="InterPro" id="IPR013762">
    <property type="entry name" value="Integrase-like_cat_sf"/>
</dbReference>
<evidence type="ECO:0000313" key="8">
    <source>
        <dbReference type="Proteomes" id="UP000305267"/>
    </source>
</evidence>
<sequence length="580" mass="65621">MRMSEKTTKSAKPRSKARDGKRKKLPPNLVQPENSANLHYEFMIGGERFRGTTGTAVVRDAAKFVRELKEAERVRIRSAGDQPRKEVSGGTKPRTLLQAMELLMETRPLTGEPKKNRDRKADVICRLLGPDMPIVRIDDALVGDLWGKLRRTHVRDDPKKPLLSNAYINAHIEVLHMALKAAKRVKVVLPDEPDWTVYTLQEKPRRRELTAEEQIRIEEHLRPDIRPAMRFLIETALRRTDGVELRWSQVDWIDGIIRLTVKGDKTAELPITEEIGAILFEQYEARQDEAQEAVFTFVAEQTRYLARSKVRRFYERGKRYPLTGWYFYQLFSNACKAAGVADARPHDLRKTTGSQTLRATGNIVAVQQRLHHANIKTTREAYAHVTTEDTARAMSTTSAFMAWKRELALEARRQRAAGDLRIGLLGSAAAWGFSRNRRGCPPSEIPEIPRSEGTWPSQSSTPPLSGSEHPTAPDIPAITKASSCNEKGKSISQELWHEMLPVWQILREERNRTLPDGNSRSFPAAEVAAFIRAKLDADQLDRDVAELPELGSDPSRPRGPMEWAYDPATDWAAHLSVEGS</sequence>
<proteinExistence type="inferred from homology"/>
<feature type="compositionally biased region" description="Polar residues" evidence="5">
    <location>
        <begin position="454"/>
        <end position="464"/>
    </location>
</feature>
<feature type="region of interest" description="Disordered" evidence="5">
    <location>
        <begin position="437"/>
        <end position="472"/>
    </location>
</feature>
<evidence type="ECO:0000313" key="7">
    <source>
        <dbReference type="EMBL" id="TNC09182.1"/>
    </source>
</evidence>
<evidence type="ECO:0000256" key="3">
    <source>
        <dbReference type="ARBA" id="ARBA00023125"/>
    </source>
</evidence>
<dbReference type="Proteomes" id="UP000305267">
    <property type="component" value="Unassembled WGS sequence"/>
</dbReference>
<dbReference type="InterPro" id="IPR050090">
    <property type="entry name" value="Tyrosine_recombinase_XerCD"/>
</dbReference>
<comment type="similarity">
    <text evidence="1">Belongs to the 'phage' integrase family.</text>
</comment>
<keyword evidence="8" id="KW-1185">Reference proteome</keyword>
<dbReference type="PANTHER" id="PTHR30349">
    <property type="entry name" value="PHAGE INTEGRASE-RELATED"/>
    <property type="match status" value="1"/>
</dbReference>
<dbReference type="Gene3D" id="1.10.443.10">
    <property type="entry name" value="Intergrase catalytic core"/>
    <property type="match status" value="1"/>
</dbReference>
<accession>A0A5C4LBY8</accession>
<dbReference type="EMBL" id="VDDA01000018">
    <property type="protein sequence ID" value="TNC09182.1"/>
    <property type="molecule type" value="Genomic_DNA"/>
</dbReference>
<evidence type="ECO:0000256" key="5">
    <source>
        <dbReference type="SAM" id="MobiDB-lite"/>
    </source>
</evidence>
<reference evidence="7 8" key="1">
    <citation type="submission" date="2019-06" db="EMBL/GenBank/DDBJ databases">
        <title>Genome of Methylobacterium sp. 17Sr1-39.</title>
        <authorList>
            <person name="Seo T."/>
        </authorList>
    </citation>
    <scope>NUCLEOTIDE SEQUENCE [LARGE SCALE GENOMIC DNA]</scope>
    <source>
        <strain evidence="7 8">17Sr1-39</strain>
    </source>
</reference>
<gene>
    <name evidence="7" type="ORF">FF100_26815</name>
</gene>
<dbReference type="OrthoDB" id="7615137at2"/>
<name>A0A5C4LBY8_9HYPH</name>
<dbReference type="SUPFAM" id="SSF56349">
    <property type="entry name" value="DNA breaking-rejoining enzymes"/>
    <property type="match status" value="1"/>
</dbReference>
<feature type="domain" description="Tyr recombinase" evidence="6">
    <location>
        <begin position="204"/>
        <end position="395"/>
    </location>
</feature>
<organism evidence="7 8">
    <name type="scientific">Methylobacterium terricola</name>
    <dbReference type="NCBI Taxonomy" id="2583531"/>
    <lineage>
        <taxon>Bacteria</taxon>
        <taxon>Pseudomonadati</taxon>
        <taxon>Pseudomonadota</taxon>
        <taxon>Alphaproteobacteria</taxon>
        <taxon>Hyphomicrobiales</taxon>
        <taxon>Methylobacteriaceae</taxon>
        <taxon>Methylobacterium</taxon>
    </lineage>
</organism>
<dbReference type="InterPro" id="IPR011010">
    <property type="entry name" value="DNA_brk_join_enz"/>
</dbReference>
<feature type="compositionally biased region" description="Low complexity" evidence="5">
    <location>
        <begin position="441"/>
        <end position="452"/>
    </location>
</feature>
<keyword evidence="2" id="KW-0229">DNA integration</keyword>
<comment type="caution">
    <text evidence="7">The sequence shown here is derived from an EMBL/GenBank/DDBJ whole genome shotgun (WGS) entry which is preliminary data.</text>
</comment>
<keyword evidence="4" id="KW-0233">DNA recombination</keyword>
<feature type="compositionally biased region" description="Basic residues" evidence="5">
    <location>
        <begin position="9"/>
        <end position="25"/>
    </location>
</feature>